<reference evidence="12" key="1">
    <citation type="submission" date="2020-05" db="EMBL/GenBank/DDBJ databases">
        <title>Mycena genomes resolve the evolution of fungal bioluminescence.</title>
        <authorList>
            <person name="Tsai I.J."/>
        </authorList>
    </citation>
    <scope>NUCLEOTIDE SEQUENCE</scope>
    <source>
        <strain evidence="12">CCC161011</strain>
    </source>
</reference>
<keyword evidence="5" id="KW-0548">Nucleotidyltransferase</keyword>
<evidence type="ECO:0000256" key="4">
    <source>
        <dbReference type="ARBA" id="ARBA00022679"/>
    </source>
</evidence>
<dbReference type="GO" id="GO:0003899">
    <property type="term" value="F:DNA-directed RNA polymerase activity"/>
    <property type="evidence" value="ECO:0007669"/>
    <property type="project" value="InterPro"/>
</dbReference>
<evidence type="ECO:0000256" key="10">
    <source>
        <dbReference type="RuleBase" id="RU003514"/>
    </source>
</evidence>
<keyword evidence="11" id="KW-0472">Membrane</keyword>
<keyword evidence="8" id="KW-0862">Zinc</keyword>
<evidence type="ECO:0000256" key="2">
    <source>
        <dbReference type="ARBA" id="ARBA00022478"/>
    </source>
</evidence>
<name>A0A8H6YIZ3_9AGAR</name>
<feature type="transmembrane region" description="Helical" evidence="11">
    <location>
        <begin position="81"/>
        <end position="98"/>
    </location>
</feature>
<dbReference type="AlphaFoldDB" id="A0A8H6YIZ3"/>
<keyword evidence="3 10" id="KW-0639">Primosome</keyword>
<feature type="transmembrane region" description="Helical" evidence="11">
    <location>
        <begin position="186"/>
        <end position="202"/>
    </location>
</feature>
<evidence type="ECO:0000256" key="8">
    <source>
        <dbReference type="ARBA" id="ARBA00022833"/>
    </source>
</evidence>
<dbReference type="Gene3D" id="3.90.920.10">
    <property type="entry name" value="DNA primase, PRIM domain"/>
    <property type="match status" value="1"/>
</dbReference>
<evidence type="ECO:0000313" key="12">
    <source>
        <dbReference type="EMBL" id="KAF7362088.1"/>
    </source>
</evidence>
<dbReference type="NCBIfam" id="TIGR00335">
    <property type="entry name" value="primase_sml"/>
    <property type="match status" value="1"/>
</dbReference>
<dbReference type="OrthoDB" id="19606at2759"/>
<keyword evidence="4 10" id="KW-0808">Transferase</keyword>
<comment type="caution">
    <text evidence="12">The sequence shown here is derived from an EMBL/GenBank/DDBJ whole genome shotgun (WGS) entry which is preliminary data.</text>
</comment>
<keyword evidence="2 10" id="KW-0240">DNA-directed RNA polymerase</keyword>
<feature type="transmembrane region" description="Helical" evidence="11">
    <location>
        <begin position="49"/>
        <end position="69"/>
    </location>
</feature>
<feature type="transmembrane region" description="Helical" evidence="11">
    <location>
        <begin position="105"/>
        <end position="125"/>
    </location>
</feature>
<accession>A0A8H6YIZ3</accession>
<dbReference type="GO" id="GO:0006269">
    <property type="term" value="P:DNA replication, synthesis of primer"/>
    <property type="evidence" value="ECO:0007669"/>
    <property type="project" value="UniProtKB-KW"/>
</dbReference>
<feature type="transmembrane region" description="Helical" evidence="11">
    <location>
        <begin position="17"/>
        <end position="37"/>
    </location>
</feature>
<dbReference type="InterPro" id="IPR014052">
    <property type="entry name" value="DNA_primase_ssu_euk/arc"/>
</dbReference>
<dbReference type="EC" id="2.7.7.-" evidence="10"/>
<feature type="transmembrane region" description="Helical" evidence="11">
    <location>
        <begin position="145"/>
        <end position="165"/>
    </location>
</feature>
<sequence length="615" mass="69569">MSGSWTDGILLKVVNVLLYWLFLGSNIYTYAAGSTYYGGKETYITPAPWAFLIWSLIHLLLLGTIIYQFTAAGKGVVIDGISWRFPLLILLNSIYVNLWAKQYYIVAFVFSLFVSSAVTHIYYVVKKYHLAESLGDELFVHLPFSLYHGWTTVLVVITAFQAFGVNAATTGAGIWTKVFVTAEGDLPASVAIAWSLFAIFAQQTGSGFVHWSSLVFAILALVWVFKGAYGLFVRTRGGVTARDTLLSVSSSFTSTMTEKVSPEVMLTFYRRLYPFKSIFHWLNHEPSPADLFVKREIAFNLPDDVIIRYNSFNDHDEFKKQVCKLNPTRFEIGPVYTTRPRDRKTARGAFNPTARELVFDIDMTDYDPVRTCCSDADICKRCWSFIAAAVRVLDTAIRDQFGYAHLLWVYSGRRGIHLWISDKEAMGLTDDQRKAIVNWLTVVPKDESKRVNVRFGSRALPASLQTSLEHLAVVFTELILYDQDCFGTEKGFEALLKLIPDSRVVDSLRTQWESSSSSSQEKWKDFKSEIKHYAKGSSQRAALTAAMEDIILQYTYPRLDENVSKKRNHLLKAPFCIHPKTGRVCVPVDPCTYRGIRPRGRADGFSALERARHGS</sequence>
<evidence type="ECO:0000256" key="6">
    <source>
        <dbReference type="ARBA" id="ARBA00022705"/>
    </source>
</evidence>
<dbReference type="GO" id="GO:0005658">
    <property type="term" value="C:alpha DNA polymerase:primase complex"/>
    <property type="evidence" value="ECO:0007669"/>
    <property type="project" value="UniProtKB-ARBA"/>
</dbReference>
<evidence type="ECO:0000256" key="11">
    <source>
        <dbReference type="SAM" id="Phobius"/>
    </source>
</evidence>
<dbReference type="Pfam" id="PF01896">
    <property type="entry name" value="DNA_primase_S"/>
    <property type="match status" value="1"/>
</dbReference>
<dbReference type="Proteomes" id="UP000620124">
    <property type="component" value="Unassembled WGS sequence"/>
</dbReference>
<evidence type="ECO:0000256" key="3">
    <source>
        <dbReference type="ARBA" id="ARBA00022515"/>
    </source>
</evidence>
<feature type="transmembrane region" description="Helical" evidence="11">
    <location>
        <begin position="208"/>
        <end position="232"/>
    </location>
</feature>
<gene>
    <name evidence="12" type="ORF">MVEN_00554500</name>
</gene>
<keyword evidence="9" id="KW-0804">Transcription</keyword>
<proteinExistence type="inferred from homology"/>
<dbReference type="SUPFAM" id="SSF56747">
    <property type="entry name" value="Prim-pol domain"/>
    <property type="match status" value="1"/>
</dbReference>
<organism evidence="12 13">
    <name type="scientific">Mycena venus</name>
    <dbReference type="NCBI Taxonomy" id="2733690"/>
    <lineage>
        <taxon>Eukaryota</taxon>
        <taxon>Fungi</taxon>
        <taxon>Dikarya</taxon>
        <taxon>Basidiomycota</taxon>
        <taxon>Agaricomycotina</taxon>
        <taxon>Agaricomycetes</taxon>
        <taxon>Agaricomycetidae</taxon>
        <taxon>Agaricales</taxon>
        <taxon>Marasmiineae</taxon>
        <taxon>Mycenaceae</taxon>
        <taxon>Mycena</taxon>
    </lineage>
</organism>
<dbReference type="CDD" id="cd04860">
    <property type="entry name" value="AE_Prim_S"/>
    <property type="match status" value="1"/>
</dbReference>
<keyword evidence="13" id="KW-1185">Reference proteome</keyword>
<keyword evidence="6 10" id="KW-0235">DNA replication</keyword>
<keyword evidence="11" id="KW-1133">Transmembrane helix</keyword>
<keyword evidence="11" id="KW-0812">Transmembrane</keyword>
<dbReference type="EMBL" id="JACAZI010000004">
    <property type="protein sequence ID" value="KAF7362088.1"/>
    <property type="molecule type" value="Genomic_DNA"/>
</dbReference>
<keyword evidence="7" id="KW-0479">Metal-binding</keyword>
<dbReference type="InterPro" id="IPR002755">
    <property type="entry name" value="DNA_primase_S"/>
</dbReference>
<dbReference type="PANTHER" id="PTHR10536">
    <property type="entry name" value="DNA PRIMASE SMALL SUBUNIT"/>
    <property type="match status" value="1"/>
</dbReference>
<evidence type="ECO:0000256" key="7">
    <source>
        <dbReference type="ARBA" id="ARBA00022723"/>
    </source>
</evidence>
<evidence type="ECO:0000256" key="5">
    <source>
        <dbReference type="ARBA" id="ARBA00022695"/>
    </source>
</evidence>
<protein>
    <recommendedName>
        <fullName evidence="10">DNA primase</fullName>
        <ecNumber evidence="10">2.7.7.-</ecNumber>
    </recommendedName>
</protein>
<dbReference type="FunFam" id="3.90.920.10:FF:000003">
    <property type="entry name" value="DNA primase"/>
    <property type="match status" value="1"/>
</dbReference>
<comment type="similarity">
    <text evidence="1 10">Belongs to the eukaryotic-type primase small subunit family.</text>
</comment>
<dbReference type="GO" id="GO:0046872">
    <property type="term" value="F:metal ion binding"/>
    <property type="evidence" value="ECO:0007669"/>
    <property type="project" value="UniProtKB-KW"/>
</dbReference>
<evidence type="ECO:0000256" key="9">
    <source>
        <dbReference type="ARBA" id="ARBA00023163"/>
    </source>
</evidence>
<evidence type="ECO:0000256" key="1">
    <source>
        <dbReference type="ARBA" id="ARBA00009762"/>
    </source>
</evidence>
<evidence type="ECO:0000313" key="13">
    <source>
        <dbReference type="Proteomes" id="UP000620124"/>
    </source>
</evidence>